<keyword evidence="10 12" id="KW-1133">Transmembrane helix</keyword>
<comment type="subcellular location">
    <subcellularLocation>
        <location evidence="2 12">Cell inner membrane</location>
        <topology evidence="2 12">Single-pass membrane protein</topology>
    </subcellularLocation>
</comment>
<evidence type="ECO:0000313" key="14">
    <source>
        <dbReference type="Proteomes" id="UP001144205"/>
    </source>
</evidence>
<evidence type="ECO:0000256" key="4">
    <source>
        <dbReference type="ARBA" id="ARBA00016461"/>
    </source>
</evidence>
<keyword evidence="6 12" id="KW-1003">Cell membrane</keyword>
<keyword evidence="11 12" id="KW-0472">Membrane</keyword>
<dbReference type="InterPro" id="IPR007078">
    <property type="entry name" value="Haem_export_protD_CcmD"/>
</dbReference>
<dbReference type="NCBIfam" id="TIGR03141">
    <property type="entry name" value="cytochro_ccmD"/>
    <property type="match status" value="1"/>
</dbReference>
<evidence type="ECO:0000256" key="7">
    <source>
        <dbReference type="ARBA" id="ARBA00022519"/>
    </source>
</evidence>
<proteinExistence type="inferred from homology"/>
<evidence type="ECO:0000256" key="8">
    <source>
        <dbReference type="ARBA" id="ARBA00022692"/>
    </source>
</evidence>
<evidence type="ECO:0000256" key="12">
    <source>
        <dbReference type="RuleBase" id="RU363101"/>
    </source>
</evidence>
<comment type="similarity">
    <text evidence="3 12">Belongs to the CcmD/CycX/HelD family.</text>
</comment>
<sequence length="52" mass="5514">MPELGKYASAVLSSWAVTLGLIAALIALTWVQSRKAKRTLDEIEARRAGGGS</sequence>
<dbReference type="EMBL" id="BROH01000004">
    <property type="protein sequence ID" value="GKY87844.1"/>
    <property type="molecule type" value="Genomic_DNA"/>
</dbReference>
<keyword evidence="9 12" id="KW-0201">Cytochrome c-type biogenesis</keyword>
<feature type="transmembrane region" description="Helical" evidence="12">
    <location>
        <begin position="12"/>
        <end position="31"/>
    </location>
</feature>
<organism evidence="13 14">
    <name type="scientific">Sinisalibacter aestuarii</name>
    <dbReference type="NCBI Taxonomy" id="2949426"/>
    <lineage>
        <taxon>Bacteria</taxon>
        <taxon>Pseudomonadati</taxon>
        <taxon>Pseudomonadota</taxon>
        <taxon>Alphaproteobacteria</taxon>
        <taxon>Rhodobacterales</taxon>
        <taxon>Roseobacteraceae</taxon>
        <taxon>Sinisalibacter</taxon>
    </lineage>
</organism>
<name>A0ABQ5LS63_9RHOB</name>
<comment type="function">
    <text evidence="1 12">Required for the export of heme to the periplasm for the biogenesis of c-type cytochromes.</text>
</comment>
<gene>
    <name evidence="13" type="ORF">STA1M1_17130</name>
</gene>
<evidence type="ECO:0000313" key="13">
    <source>
        <dbReference type="EMBL" id="GKY87844.1"/>
    </source>
</evidence>
<evidence type="ECO:0000256" key="11">
    <source>
        <dbReference type="ARBA" id="ARBA00023136"/>
    </source>
</evidence>
<dbReference type="RefSeq" id="WP_281841829.1">
    <property type="nucleotide sequence ID" value="NZ_BROH01000004.1"/>
</dbReference>
<keyword evidence="14" id="KW-1185">Reference proteome</keyword>
<evidence type="ECO:0000256" key="10">
    <source>
        <dbReference type="ARBA" id="ARBA00022989"/>
    </source>
</evidence>
<accession>A0ABQ5LS63</accession>
<protein>
    <recommendedName>
        <fullName evidence="4 12">Heme exporter protein D</fullName>
    </recommendedName>
</protein>
<evidence type="ECO:0000256" key="5">
    <source>
        <dbReference type="ARBA" id="ARBA00022448"/>
    </source>
</evidence>
<comment type="caution">
    <text evidence="13">The sequence shown here is derived from an EMBL/GenBank/DDBJ whole genome shotgun (WGS) entry which is preliminary data.</text>
</comment>
<keyword evidence="7 12" id="KW-0997">Cell inner membrane</keyword>
<keyword evidence="5 12" id="KW-0813">Transport</keyword>
<evidence type="ECO:0000256" key="6">
    <source>
        <dbReference type="ARBA" id="ARBA00022475"/>
    </source>
</evidence>
<evidence type="ECO:0000256" key="9">
    <source>
        <dbReference type="ARBA" id="ARBA00022748"/>
    </source>
</evidence>
<dbReference type="Pfam" id="PF04995">
    <property type="entry name" value="CcmD"/>
    <property type="match status" value="1"/>
</dbReference>
<evidence type="ECO:0000256" key="3">
    <source>
        <dbReference type="ARBA" id="ARBA00008741"/>
    </source>
</evidence>
<evidence type="ECO:0000256" key="2">
    <source>
        <dbReference type="ARBA" id="ARBA00004377"/>
    </source>
</evidence>
<dbReference type="Proteomes" id="UP001144205">
    <property type="component" value="Unassembled WGS sequence"/>
</dbReference>
<evidence type="ECO:0000256" key="1">
    <source>
        <dbReference type="ARBA" id="ARBA00002442"/>
    </source>
</evidence>
<keyword evidence="8 12" id="KW-0812">Transmembrane</keyword>
<reference evidence="13" key="1">
    <citation type="journal article" date="2023" name="Int. J. Syst. Evol. Microbiol.">
        <title>Sinisalibacter aestuarii sp. nov., isolated from estuarine sediment of the Arakawa River.</title>
        <authorList>
            <person name="Arafat S.T."/>
            <person name="Hirano S."/>
            <person name="Sato A."/>
            <person name="Takeuchi K."/>
            <person name="Yasuda T."/>
            <person name="Terahara T."/>
            <person name="Hamada M."/>
            <person name="Kobayashi T."/>
        </authorList>
    </citation>
    <scope>NUCLEOTIDE SEQUENCE</scope>
    <source>
        <strain evidence="13">B-399</strain>
    </source>
</reference>